<dbReference type="AlphaFoldDB" id="A0A4S8MJM7"/>
<dbReference type="PANTHER" id="PTHR16019">
    <property type="entry name" value="SYNAPSE-ASSOCIATED PROTEIN"/>
    <property type="match status" value="1"/>
</dbReference>
<reference evidence="3 4" key="1">
    <citation type="journal article" date="2019" name="Nat. Ecol. Evol.">
        <title>Megaphylogeny resolves global patterns of mushroom evolution.</title>
        <authorList>
            <person name="Varga T."/>
            <person name="Krizsan K."/>
            <person name="Foldi C."/>
            <person name="Dima B."/>
            <person name="Sanchez-Garcia M."/>
            <person name="Sanchez-Ramirez S."/>
            <person name="Szollosi G.J."/>
            <person name="Szarkandi J.G."/>
            <person name="Papp V."/>
            <person name="Albert L."/>
            <person name="Andreopoulos W."/>
            <person name="Angelini C."/>
            <person name="Antonin V."/>
            <person name="Barry K.W."/>
            <person name="Bougher N.L."/>
            <person name="Buchanan P."/>
            <person name="Buyck B."/>
            <person name="Bense V."/>
            <person name="Catcheside P."/>
            <person name="Chovatia M."/>
            <person name="Cooper J."/>
            <person name="Damon W."/>
            <person name="Desjardin D."/>
            <person name="Finy P."/>
            <person name="Geml J."/>
            <person name="Haridas S."/>
            <person name="Hughes K."/>
            <person name="Justo A."/>
            <person name="Karasinski D."/>
            <person name="Kautmanova I."/>
            <person name="Kiss B."/>
            <person name="Kocsube S."/>
            <person name="Kotiranta H."/>
            <person name="LaButti K.M."/>
            <person name="Lechner B.E."/>
            <person name="Liimatainen K."/>
            <person name="Lipzen A."/>
            <person name="Lukacs Z."/>
            <person name="Mihaltcheva S."/>
            <person name="Morgado L.N."/>
            <person name="Niskanen T."/>
            <person name="Noordeloos M.E."/>
            <person name="Ohm R.A."/>
            <person name="Ortiz-Santana B."/>
            <person name="Ovrebo C."/>
            <person name="Racz N."/>
            <person name="Riley R."/>
            <person name="Savchenko A."/>
            <person name="Shiryaev A."/>
            <person name="Soop K."/>
            <person name="Spirin V."/>
            <person name="Szebenyi C."/>
            <person name="Tomsovsky M."/>
            <person name="Tulloss R.E."/>
            <person name="Uehling J."/>
            <person name="Grigoriev I.V."/>
            <person name="Vagvolgyi C."/>
            <person name="Papp T."/>
            <person name="Martin F.M."/>
            <person name="Miettinen O."/>
            <person name="Hibbett D.S."/>
            <person name="Nagy L.G."/>
        </authorList>
    </citation>
    <scope>NUCLEOTIDE SEQUENCE [LARGE SCALE GENOMIC DNA]</scope>
    <source>
        <strain evidence="3 4">CBS 962.96</strain>
    </source>
</reference>
<dbReference type="SMART" id="SM00751">
    <property type="entry name" value="BSD"/>
    <property type="match status" value="1"/>
</dbReference>
<dbReference type="GO" id="GO:0005737">
    <property type="term" value="C:cytoplasm"/>
    <property type="evidence" value="ECO:0007669"/>
    <property type="project" value="TreeGrafter"/>
</dbReference>
<feature type="compositionally biased region" description="Acidic residues" evidence="1">
    <location>
        <begin position="370"/>
        <end position="384"/>
    </location>
</feature>
<feature type="region of interest" description="Disordered" evidence="1">
    <location>
        <begin position="62"/>
        <end position="122"/>
    </location>
</feature>
<feature type="compositionally biased region" description="Acidic residues" evidence="1">
    <location>
        <begin position="459"/>
        <end position="470"/>
    </location>
</feature>
<feature type="compositionally biased region" description="Polar residues" evidence="1">
    <location>
        <begin position="418"/>
        <end position="427"/>
    </location>
</feature>
<dbReference type="InterPro" id="IPR051494">
    <property type="entry name" value="BSD_domain-containing"/>
</dbReference>
<dbReference type="PANTHER" id="PTHR16019:SF5">
    <property type="entry name" value="BSD DOMAIN-CONTAINING PROTEIN 1"/>
    <property type="match status" value="1"/>
</dbReference>
<name>A0A4S8MJM7_DENBC</name>
<evidence type="ECO:0000313" key="4">
    <source>
        <dbReference type="Proteomes" id="UP000297245"/>
    </source>
</evidence>
<keyword evidence="4" id="KW-1185">Reference proteome</keyword>
<feature type="domain" description="BSD" evidence="2">
    <location>
        <begin position="313"/>
        <end position="355"/>
    </location>
</feature>
<dbReference type="Proteomes" id="UP000297245">
    <property type="component" value="Unassembled WGS sequence"/>
</dbReference>
<feature type="compositionally biased region" description="Basic and acidic residues" evidence="1">
    <location>
        <begin position="78"/>
        <end position="98"/>
    </location>
</feature>
<dbReference type="OrthoDB" id="73788at2759"/>
<evidence type="ECO:0000313" key="3">
    <source>
        <dbReference type="EMBL" id="THV02394.1"/>
    </source>
</evidence>
<feature type="region of interest" description="Disordered" evidence="1">
    <location>
        <begin position="358"/>
        <end position="470"/>
    </location>
</feature>
<gene>
    <name evidence="3" type="ORF">K435DRAFT_775592</name>
</gene>
<feature type="non-terminal residue" evidence="3">
    <location>
        <position position="1"/>
    </location>
</feature>
<organism evidence="3 4">
    <name type="scientific">Dendrothele bispora (strain CBS 962.96)</name>
    <dbReference type="NCBI Taxonomy" id="1314807"/>
    <lineage>
        <taxon>Eukaryota</taxon>
        <taxon>Fungi</taxon>
        <taxon>Dikarya</taxon>
        <taxon>Basidiomycota</taxon>
        <taxon>Agaricomycotina</taxon>
        <taxon>Agaricomycetes</taxon>
        <taxon>Agaricomycetidae</taxon>
        <taxon>Agaricales</taxon>
        <taxon>Agaricales incertae sedis</taxon>
        <taxon>Dendrothele</taxon>
    </lineage>
</organism>
<dbReference type="InterPro" id="IPR035925">
    <property type="entry name" value="BSD_dom_sf"/>
</dbReference>
<evidence type="ECO:0000256" key="1">
    <source>
        <dbReference type="SAM" id="MobiDB-lite"/>
    </source>
</evidence>
<dbReference type="Pfam" id="PF03909">
    <property type="entry name" value="BSD"/>
    <property type="match status" value="1"/>
</dbReference>
<dbReference type="PROSITE" id="PS50858">
    <property type="entry name" value="BSD"/>
    <property type="match status" value="1"/>
</dbReference>
<feature type="compositionally biased region" description="Low complexity" evidence="1">
    <location>
        <begin position="113"/>
        <end position="122"/>
    </location>
</feature>
<sequence>MNFLDPYDITAGSSTPPPNQPDRSLNEEVTQVIGQLNSFWGSFKKQSQSAFQNAQKDFSGVVTQAQRELTRLTSDAPQDDRGEGQSGTRSEDDTHPRTSSETVKPPVSPVAEPSTGDTTSTTAAPTLLSRLQSALPPNVVSTVQQHIPESIKHVTENTDFAQLRTNLSSELQRLQGVTRTQAEEYVHKSEALLREAVREASEVLKDAVKVIPPESSTSDLSTGLIWDGSDMWMLPSDGNDGGTSSDNGKGKATAQSAVATRAEALLRRLKHDPEIIKHDPEGDQGVRQLYANWLNSEYDAKGGIESEHWSTKIDNVLKDGEDGRALQTTVDSVVPSAMSKDEFWKRYFFRVHQIQTEEEKRKALVQGTAESDEDFSWEDDETEDSTTTQSESKTTPTPPSLTAAAAADDTTATGPSSQPNTPANTSPRESEDSYDLVSSGNVSASGEDKTATKKPAPTESDDGDDDSDWE</sequence>
<protein>
    <recommendedName>
        <fullName evidence="2">BSD domain-containing protein</fullName>
    </recommendedName>
</protein>
<feature type="compositionally biased region" description="Low complexity" evidence="1">
    <location>
        <begin position="385"/>
        <end position="417"/>
    </location>
</feature>
<feature type="region of interest" description="Disordered" evidence="1">
    <location>
        <begin position="1"/>
        <end position="25"/>
    </location>
</feature>
<dbReference type="SUPFAM" id="SSF140383">
    <property type="entry name" value="BSD domain-like"/>
    <property type="match status" value="1"/>
</dbReference>
<feature type="compositionally biased region" description="Polar residues" evidence="1">
    <location>
        <begin position="62"/>
        <end position="76"/>
    </location>
</feature>
<dbReference type="EMBL" id="ML179077">
    <property type="protein sequence ID" value="THV02394.1"/>
    <property type="molecule type" value="Genomic_DNA"/>
</dbReference>
<dbReference type="InterPro" id="IPR005607">
    <property type="entry name" value="BSD_dom"/>
</dbReference>
<accession>A0A4S8MJM7</accession>
<evidence type="ECO:0000259" key="2">
    <source>
        <dbReference type="PROSITE" id="PS50858"/>
    </source>
</evidence>
<proteinExistence type="predicted"/>
<dbReference type="Gene3D" id="1.10.3970.10">
    <property type="entry name" value="BSD domain"/>
    <property type="match status" value="1"/>
</dbReference>